<evidence type="ECO:0000256" key="6">
    <source>
        <dbReference type="HAMAP-Rule" id="MF_00073"/>
    </source>
</evidence>
<evidence type="ECO:0000256" key="1">
    <source>
        <dbReference type="ARBA" id="ARBA00005952"/>
    </source>
</evidence>
<dbReference type="Pfam" id="PF01029">
    <property type="entry name" value="NusB"/>
    <property type="match status" value="1"/>
</dbReference>
<dbReference type="Gene3D" id="1.10.940.10">
    <property type="entry name" value="NusB-like"/>
    <property type="match status" value="1"/>
</dbReference>
<reference evidence="8 9" key="1">
    <citation type="journal article" date="2018" name="Infect. Genet. Evol.">
        <title>Genome-wide analysis of Borrelia turcica and 'Candidatus Borrelia tachyglossi' shows relapsing fever-like genomes with unique genomic links to Lyme disease Borrelia.</title>
        <authorList>
            <person name="Gofton A.W."/>
            <person name="Margos G."/>
            <person name="Fingerle V."/>
            <person name="Hepner S."/>
            <person name="Loh S.M."/>
            <person name="Ryan U."/>
            <person name="Irwin P."/>
            <person name="Oskam C.L."/>
        </authorList>
    </citation>
    <scope>NUCLEOTIDE SEQUENCE [LARGE SCALE GENOMIC DNA]</scope>
    <source>
        <strain evidence="8 9">IST7</strain>
    </source>
</reference>
<dbReference type="PANTHER" id="PTHR11078:SF3">
    <property type="entry name" value="ANTITERMINATION NUSB DOMAIN-CONTAINING PROTEIN"/>
    <property type="match status" value="1"/>
</dbReference>
<dbReference type="GO" id="GO:0031564">
    <property type="term" value="P:transcription antitermination"/>
    <property type="evidence" value="ECO:0007669"/>
    <property type="project" value="UniProtKB-KW"/>
</dbReference>
<keyword evidence="5 6" id="KW-0804">Transcription</keyword>
<dbReference type="HAMAP" id="MF_00073">
    <property type="entry name" value="NusB"/>
    <property type="match status" value="1"/>
</dbReference>
<dbReference type="KEGG" id="btur:DB313_00550"/>
<evidence type="ECO:0000259" key="7">
    <source>
        <dbReference type="Pfam" id="PF01029"/>
    </source>
</evidence>
<dbReference type="RefSeq" id="WP_120103923.1">
    <property type="nucleotide sequence ID" value="NZ_CP028884.1"/>
</dbReference>
<dbReference type="EMBL" id="CP028884">
    <property type="protein sequence ID" value="AYE36004.1"/>
    <property type="molecule type" value="Genomic_DNA"/>
</dbReference>
<dbReference type="NCBIfam" id="TIGR01951">
    <property type="entry name" value="nusB"/>
    <property type="match status" value="1"/>
</dbReference>
<protein>
    <recommendedName>
        <fullName evidence="6">Transcription antitermination protein NusB</fullName>
    </recommendedName>
    <alternativeName>
        <fullName evidence="6">Antitermination factor NusB</fullName>
    </alternativeName>
</protein>
<gene>
    <name evidence="6" type="primary">nusB</name>
    <name evidence="8" type="ORF">DB313_00550</name>
</gene>
<name>A0A386PJJ1_9SPIR</name>
<dbReference type="Proteomes" id="UP000275571">
    <property type="component" value="Chromosome"/>
</dbReference>
<keyword evidence="3 6" id="KW-0694">RNA-binding</keyword>
<evidence type="ECO:0000256" key="2">
    <source>
        <dbReference type="ARBA" id="ARBA00022814"/>
    </source>
</evidence>
<dbReference type="GO" id="GO:0003723">
    <property type="term" value="F:RNA binding"/>
    <property type="evidence" value="ECO:0007669"/>
    <property type="project" value="UniProtKB-UniRule"/>
</dbReference>
<proteinExistence type="inferred from homology"/>
<dbReference type="GO" id="GO:0006353">
    <property type="term" value="P:DNA-templated transcription termination"/>
    <property type="evidence" value="ECO:0007669"/>
    <property type="project" value="UniProtKB-UniRule"/>
</dbReference>
<keyword evidence="4 6" id="KW-0805">Transcription regulation</keyword>
<dbReference type="InterPro" id="IPR006027">
    <property type="entry name" value="NusB_RsmB_TIM44"/>
</dbReference>
<keyword evidence="9" id="KW-1185">Reference proteome</keyword>
<dbReference type="AlphaFoldDB" id="A0A386PJJ1"/>
<evidence type="ECO:0000256" key="4">
    <source>
        <dbReference type="ARBA" id="ARBA00023015"/>
    </source>
</evidence>
<dbReference type="PANTHER" id="PTHR11078">
    <property type="entry name" value="N UTILIZATION SUBSTANCE PROTEIN B-RELATED"/>
    <property type="match status" value="1"/>
</dbReference>
<feature type="domain" description="NusB/RsmB/TIM44" evidence="7">
    <location>
        <begin position="6"/>
        <end position="132"/>
    </location>
</feature>
<dbReference type="InterPro" id="IPR011605">
    <property type="entry name" value="NusB_fam"/>
</dbReference>
<dbReference type="GO" id="GO:0005829">
    <property type="term" value="C:cytosol"/>
    <property type="evidence" value="ECO:0007669"/>
    <property type="project" value="TreeGrafter"/>
</dbReference>
<evidence type="ECO:0000313" key="8">
    <source>
        <dbReference type="EMBL" id="AYE36004.1"/>
    </source>
</evidence>
<dbReference type="InterPro" id="IPR035926">
    <property type="entry name" value="NusB-like_sf"/>
</dbReference>
<comment type="similarity">
    <text evidence="1 6">Belongs to the NusB family.</text>
</comment>
<evidence type="ECO:0000256" key="5">
    <source>
        <dbReference type="ARBA" id="ARBA00023163"/>
    </source>
</evidence>
<accession>A0A386PJJ1</accession>
<dbReference type="OrthoDB" id="9811381at2"/>
<evidence type="ECO:0000313" key="9">
    <source>
        <dbReference type="Proteomes" id="UP000275571"/>
    </source>
</evidence>
<organism evidence="8 9">
    <name type="scientific">Borrelia turcica IST7</name>
    <dbReference type="NCBI Taxonomy" id="1104446"/>
    <lineage>
        <taxon>Bacteria</taxon>
        <taxon>Pseudomonadati</taxon>
        <taxon>Spirochaetota</taxon>
        <taxon>Spirochaetia</taxon>
        <taxon>Spirochaetales</taxon>
        <taxon>Borreliaceae</taxon>
        <taxon>Borrelia</taxon>
    </lineage>
</organism>
<evidence type="ECO:0000256" key="3">
    <source>
        <dbReference type="ARBA" id="ARBA00022884"/>
    </source>
</evidence>
<dbReference type="SUPFAM" id="SSF48013">
    <property type="entry name" value="NusB-like"/>
    <property type="match status" value="1"/>
</dbReference>
<comment type="function">
    <text evidence="6">Involved in transcription antitermination. Required for transcription of ribosomal RNA (rRNA) genes. Binds specifically to the boxA antiterminator sequence of the ribosomal RNA (rrn) operons.</text>
</comment>
<keyword evidence="2 6" id="KW-0889">Transcription antitermination</keyword>
<sequence>MNLRYKVRELAFKKIYSIDINRNAKDNIYDIFILEDVLEIEELKLFYSVLVNGTYDNLESIDKLISDISLNWRLERMDKVDLAILRMSVFSLKYQDLKVPKRTIIDEAVLIARKYGSKNSYKFVNGILDGLLKSMESSFENK</sequence>